<evidence type="ECO:0000256" key="1">
    <source>
        <dbReference type="SAM" id="MobiDB-lite"/>
    </source>
</evidence>
<dbReference type="CDD" id="cd00028">
    <property type="entry name" value="B_lectin"/>
    <property type="match status" value="1"/>
</dbReference>
<evidence type="ECO:0000259" key="3">
    <source>
        <dbReference type="PROSITE" id="PS50927"/>
    </source>
</evidence>
<feature type="transmembrane region" description="Helical" evidence="2">
    <location>
        <begin position="51"/>
        <end position="74"/>
    </location>
</feature>
<keyword evidence="2" id="KW-1133">Transmembrane helix</keyword>
<gene>
    <name evidence="4" type="ORF">FPZ41_30145</name>
</gene>
<keyword evidence="2" id="KW-0812">Transmembrane</keyword>
<dbReference type="InterPro" id="IPR001480">
    <property type="entry name" value="Bulb-type_lectin_dom"/>
</dbReference>
<accession>A0A5N8X0U6</accession>
<dbReference type="InterPro" id="IPR036426">
    <property type="entry name" value="Bulb-type_lectin_dom_sf"/>
</dbReference>
<keyword evidence="2" id="KW-0472">Membrane</keyword>
<evidence type="ECO:0000256" key="2">
    <source>
        <dbReference type="SAM" id="Phobius"/>
    </source>
</evidence>
<proteinExistence type="predicted"/>
<name>A0A5N8X0U6_9ACTN</name>
<evidence type="ECO:0000313" key="5">
    <source>
        <dbReference type="Proteomes" id="UP000373149"/>
    </source>
</evidence>
<dbReference type="Proteomes" id="UP000373149">
    <property type="component" value="Unassembled WGS sequence"/>
</dbReference>
<organism evidence="4 5">
    <name type="scientific">Streptomyces acidicola</name>
    <dbReference type="NCBI Taxonomy" id="2596892"/>
    <lineage>
        <taxon>Bacteria</taxon>
        <taxon>Bacillati</taxon>
        <taxon>Actinomycetota</taxon>
        <taxon>Actinomycetes</taxon>
        <taxon>Kitasatosporales</taxon>
        <taxon>Streptomycetaceae</taxon>
        <taxon>Streptomyces</taxon>
    </lineage>
</organism>
<keyword evidence="5" id="KW-1185">Reference proteome</keyword>
<sequence>MPEPSSPQPQPTKSATPPEKPGAPKGFADTFRRKPARAPRGLTPGPRVWSATAWTAAAAAVGAVAALVVVPLLLAGNDDDREERAQTVVAASETPEAPSPSPSVKESKKPEKPSPSATPEAPAPPAPAPVVESSPEAPSPSASRKSEPEEKKAPEWTKTVISATNILSTGESWKTNRIRMTMQPDGNLVVYNEDGKATWASMTFGEGHTARFQQDGNLVIHNGDDRPIWASQTHGNPGAQLVLRKDGDVVIAAPGGRVLWST</sequence>
<protein>
    <submittedName>
        <fullName evidence="4">Mannose-binding protein</fullName>
    </submittedName>
</protein>
<feature type="compositionally biased region" description="Basic and acidic residues" evidence="1">
    <location>
        <begin position="144"/>
        <end position="155"/>
    </location>
</feature>
<reference evidence="4 5" key="1">
    <citation type="submission" date="2019-09" db="EMBL/GenBank/DDBJ databases">
        <authorList>
            <person name="Duangmal K."/>
            <person name="Teo W.F.A."/>
            <person name="Lipun K."/>
        </authorList>
    </citation>
    <scope>NUCLEOTIDE SEQUENCE [LARGE SCALE GENOMIC DNA]</scope>
    <source>
        <strain evidence="4 5">K1PN6</strain>
    </source>
</reference>
<dbReference type="AlphaFoldDB" id="A0A5N8X0U6"/>
<dbReference type="EMBL" id="VMNX01000145">
    <property type="protein sequence ID" value="MPY52604.1"/>
    <property type="molecule type" value="Genomic_DNA"/>
</dbReference>
<feature type="region of interest" description="Disordered" evidence="1">
    <location>
        <begin position="1"/>
        <end position="47"/>
    </location>
</feature>
<feature type="region of interest" description="Disordered" evidence="1">
    <location>
        <begin position="83"/>
        <end position="158"/>
    </location>
</feature>
<feature type="domain" description="Bulb-type lectin" evidence="3">
    <location>
        <begin position="158"/>
        <end position="262"/>
    </location>
</feature>
<dbReference type="PROSITE" id="PS50927">
    <property type="entry name" value="BULB_LECTIN"/>
    <property type="match status" value="1"/>
</dbReference>
<dbReference type="SMART" id="SM00108">
    <property type="entry name" value="B_lectin"/>
    <property type="match status" value="1"/>
</dbReference>
<feature type="compositionally biased region" description="Pro residues" evidence="1">
    <location>
        <begin position="1"/>
        <end position="10"/>
    </location>
</feature>
<evidence type="ECO:0000313" key="4">
    <source>
        <dbReference type="EMBL" id="MPY52604.1"/>
    </source>
</evidence>
<comment type="caution">
    <text evidence="4">The sequence shown here is derived from an EMBL/GenBank/DDBJ whole genome shotgun (WGS) entry which is preliminary data.</text>
</comment>
<dbReference type="RefSeq" id="WP_152866813.1">
    <property type="nucleotide sequence ID" value="NZ_VMNX01000145.1"/>
</dbReference>
<feature type="compositionally biased region" description="Low complexity" evidence="1">
    <location>
        <begin position="129"/>
        <end position="143"/>
    </location>
</feature>
<dbReference type="Gene3D" id="2.90.10.10">
    <property type="entry name" value="Bulb-type lectin domain"/>
    <property type="match status" value="2"/>
</dbReference>
<dbReference type="SUPFAM" id="SSF51110">
    <property type="entry name" value="alpha-D-mannose-specific plant lectins"/>
    <property type="match status" value="1"/>
</dbReference>